<evidence type="ECO:0008006" key="2">
    <source>
        <dbReference type="Google" id="ProtNLM"/>
    </source>
</evidence>
<accession>A0A0F9WL93</accession>
<dbReference type="Gene3D" id="3.40.640.10">
    <property type="entry name" value="Type I PLP-dependent aspartate aminotransferase-like (Major domain)"/>
    <property type="match status" value="1"/>
</dbReference>
<reference evidence="1" key="1">
    <citation type="journal article" date="2015" name="Nature">
        <title>Complex archaea that bridge the gap between prokaryotes and eukaryotes.</title>
        <authorList>
            <person name="Spang A."/>
            <person name="Saw J.H."/>
            <person name="Jorgensen S.L."/>
            <person name="Zaremba-Niedzwiedzka K."/>
            <person name="Martijn J."/>
            <person name="Lind A.E."/>
            <person name="van Eijk R."/>
            <person name="Schleper C."/>
            <person name="Guy L."/>
            <person name="Ettema T.J."/>
        </authorList>
    </citation>
    <scope>NUCLEOTIDE SEQUENCE</scope>
</reference>
<dbReference type="GO" id="GO:0008483">
    <property type="term" value="F:transaminase activity"/>
    <property type="evidence" value="ECO:0007669"/>
    <property type="project" value="TreeGrafter"/>
</dbReference>
<name>A0A0F9WL93_9ZZZZ</name>
<dbReference type="Pfam" id="PF01041">
    <property type="entry name" value="DegT_DnrJ_EryC1"/>
    <property type="match status" value="1"/>
</dbReference>
<dbReference type="InterPro" id="IPR000653">
    <property type="entry name" value="DegT/StrS_aminotransferase"/>
</dbReference>
<dbReference type="InterPro" id="IPR015424">
    <property type="entry name" value="PyrdxlP-dep_Trfase"/>
</dbReference>
<evidence type="ECO:0000313" key="1">
    <source>
        <dbReference type="EMBL" id="KKN79323.1"/>
    </source>
</evidence>
<comment type="caution">
    <text evidence="1">The sequence shown here is derived from an EMBL/GenBank/DDBJ whole genome shotgun (WGS) entry which is preliminary data.</text>
</comment>
<gene>
    <name evidence="1" type="ORF">LCGC14_0341050</name>
</gene>
<protein>
    <recommendedName>
        <fullName evidence="2">DegT/DnrJ/EryC1/StrS aminotransferase</fullName>
    </recommendedName>
</protein>
<dbReference type="Gene3D" id="3.90.1150.10">
    <property type="entry name" value="Aspartate Aminotransferase, domain 1"/>
    <property type="match status" value="1"/>
</dbReference>
<dbReference type="PIRSF" id="PIRSF000390">
    <property type="entry name" value="PLP_StrS"/>
    <property type="match status" value="1"/>
</dbReference>
<dbReference type="PANTHER" id="PTHR30244:SF34">
    <property type="entry name" value="DTDP-4-AMINO-4,6-DIDEOXYGALACTOSE TRANSAMINASE"/>
    <property type="match status" value="1"/>
</dbReference>
<dbReference type="SUPFAM" id="SSF53383">
    <property type="entry name" value="PLP-dependent transferases"/>
    <property type="match status" value="1"/>
</dbReference>
<dbReference type="GO" id="GO:0000271">
    <property type="term" value="P:polysaccharide biosynthetic process"/>
    <property type="evidence" value="ECO:0007669"/>
    <property type="project" value="TreeGrafter"/>
</dbReference>
<dbReference type="GO" id="GO:0030170">
    <property type="term" value="F:pyridoxal phosphate binding"/>
    <property type="evidence" value="ECO:0007669"/>
    <property type="project" value="TreeGrafter"/>
</dbReference>
<sequence length="363" mass="41111">MSITKVEFFKHNIGEKDIARASEVMRQPFLSSGKVVEEFEDMLAEYLGVKYVVAVSSCTAALHLSLLSLGMGKGKRVLTTPMTFMATSNAILYTGAMPVFVDVDRDTGLIDLSKLSLEVDVVLPVHLYGQMCDMERIDKMGFMPWVVLEDAAHSLMVGIGERSEGACISFYPTKEITSGEGGVFATNNIPMAEMVRSRRNHGMTKDAHSRYEKPYQHWDMEMLGYNFRMSNIQAALLLGQLDRIDELKNRRALIWDVYASAFRRNTKIGLIKTDSSSAKLMFTILVENRDKVLNELQERGVGVAVNYRAVHLLDYYRKRFGYKEGDFPNAEYIGNHTITLPLYPKLTQLEIEYVIEKVNEVVK</sequence>
<proteinExistence type="predicted"/>
<dbReference type="CDD" id="cd00616">
    <property type="entry name" value="AHBA_syn"/>
    <property type="match status" value="1"/>
</dbReference>
<organism evidence="1">
    <name type="scientific">marine sediment metagenome</name>
    <dbReference type="NCBI Taxonomy" id="412755"/>
    <lineage>
        <taxon>unclassified sequences</taxon>
        <taxon>metagenomes</taxon>
        <taxon>ecological metagenomes</taxon>
    </lineage>
</organism>
<dbReference type="AlphaFoldDB" id="A0A0F9WL93"/>
<dbReference type="EMBL" id="LAZR01000249">
    <property type="protein sequence ID" value="KKN79323.1"/>
    <property type="molecule type" value="Genomic_DNA"/>
</dbReference>
<dbReference type="PANTHER" id="PTHR30244">
    <property type="entry name" value="TRANSAMINASE"/>
    <property type="match status" value="1"/>
</dbReference>
<dbReference type="InterPro" id="IPR015421">
    <property type="entry name" value="PyrdxlP-dep_Trfase_major"/>
</dbReference>
<dbReference type="InterPro" id="IPR015422">
    <property type="entry name" value="PyrdxlP-dep_Trfase_small"/>
</dbReference>